<proteinExistence type="predicted"/>
<dbReference type="RefSeq" id="WP_136163920.1">
    <property type="nucleotide sequence ID" value="NZ_CP034036.1"/>
</dbReference>
<sequence>MKIQSADGVAADFLLSAVCGDMQHAASGARKIILPGVSVEARALSPRFYVIDQDNGYCSLIVRAGRKIDDKMRALMVRINGGKNEI</sequence>
<gene>
    <name evidence="1" type="ORF">EH206_06400</name>
</gene>
<dbReference type="Proteomes" id="UP000303847">
    <property type="component" value="Chromosome"/>
</dbReference>
<name>A0ABX5UYS7_9GAMM</name>
<evidence type="ECO:0000313" key="2">
    <source>
        <dbReference type="Proteomes" id="UP000303847"/>
    </source>
</evidence>
<keyword evidence="2" id="KW-1185">Reference proteome</keyword>
<evidence type="ECO:0000313" key="1">
    <source>
        <dbReference type="EMBL" id="QCR03843.1"/>
    </source>
</evidence>
<protein>
    <submittedName>
        <fullName evidence="1">Uncharacterized protein</fullName>
    </submittedName>
</protein>
<reference evidence="1 2" key="1">
    <citation type="submission" date="2018-11" db="EMBL/GenBank/DDBJ databases">
        <title>Genome sequences of Brenneria nigrifluens and Brenneria rubrifaciens.</title>
        <authorList>
            <person name="Poret-Peterson A.T."/>
            <person name="McClean A.E."/>
            <person name="Kluepfel D.A."/>
        </authorList>
    </citation>
    <scope>NUCLEOTIDE SEQUENCE [LARGE SCALE GENOMIC DNA]</scope>
    <source>
        <strain evidence="1 2">ATCC 13028</strain>
    </source>
</reference>
<organism evidence="1 2">
    <name type="scientific">Brenneria nigrifluens DSM 30175 = ATCC 13028</name>
    <dbReference type="NCBI Taxonomy" id="1121120"/>
    <lineage>
        <taxon>Bacteria</taxon>
        <taxon>Pseudomonadati</taxon>
        <taxon>Pseudomonadota</taxon>
        <taxon>Gammaproteobacteria</taxon>
        <taxon>Enterobacterales</taxon>
        <taxon>Pectobacteriaceae</taxon>
        <taxon>Brenneria</taxon>
    </lineage>
</organism>
<accession>A0ABX5UYS7</accession>
<dbReference type="EMBL" id="CP034036">
    <property type="protein sequence ID" value="QCR03843.1"/>
    <property type="molecule type" value="Genomic_DNA"/>
</dbReference>